<dbReference type="VEuPathDB" id="VectorBase:MDOA001198"/>
<dbReference type="EnsemblMetazoa" id="MDOA001198-RB">
    <property type="protein sequence ID" value="MDOA001198-PB"/>
    <property type="gene ID" value="MDOA001198"/>
</dbReference>
<sequence length="146" mass="17316">MITKTPDYMISECGYPELWPGDVKHLPLTKMNSKFWNSYTSWCNGKTATAKFNKLLPLRESWTDYYTKNLIKQNEESNNNIHKYNRLASVQKQQKNHYNEVLVVSTRNKSFHCKSLRHNLDAEHIVTMESQRRSRTKNLDNDVDQF</sequence>
<dbReference type="AlphaFoldDB" id="A0A1I8M4Q3"/>
<organism evidence="1">
    <name type="scientific">Musca domestica</name>
    <name type="common">House fly</name>
    <dbReference type="NCBI Taxonomy" id="7370"/>
    <lineage>
        <taxon>Eukaryota</taxon>
        <taxon>Metazoa</taxon>
        <taxon>Ecdysozoa</taxon>
        <taxon>Arthropoda</taxon>
        <taxon>Hexapoda</taxon>
        <taxon>Insecta</taxon>
        <taxon>Pterygota</taxon>
        <taxon>Neoptera</taxon>
        <taxon>Endopterygota</taxon>
        <taxon>Diptera</taxon>
        <taxon>Brachycera</taxon>
        <taxon>Muscomorpha</taxon>
        <taxon>Muscoidea</taxon>
        <taxon>Muscidae</taxon>
        <taxon>Musca</taxon>
    </lineage>
</organism>
<reference evidence="1" key="1">
    <citation type="submission" date="2020-05" db="UniProtKB">
        <authorList>
            <consortium name="EnsemblMetazoa"/>
        </authorList>
    </citation>
    <scope>IDENTIFICATION</scope>
    <source>
        <strain evidence="1">Aabys</strain>
    </source>
</reference>
<name>A0A1I8M4Q3_MUSDO</name>
<evidence type="ECO:0000313" key="1">
    <source>
        <dbReference type="EnsemblMetazoa" id="MDOA001198-PA"/>
    </source>
</evidence>
<proteinExistence type="predicted"/>
<dbReference type="EnsemblMetazoa" id="MDOA001198-RA">
    <property type="protein sequence ID" value="MDOA001198-PA"/>
    <property type="gene ID" value="MDOA001198"/>
</dbReference>
<accession>A0A1I8M4Q3</accession>
<gene>
    <name evidence="1" type="primary">101892056</name>
</gene>
<protein>
    <submittedName>
        <fullName evidence="1">Uncharacterized protein</fullName>
    </submittedName>
</protein>